<dbReference type="InterPro" id="IPR029003">
    <property type="entry name" value="CENP-S/Mhf1"/>
</dbReference>
<dbReference type="GO" id="GO:0006281">
    <property type="term" value="P:DNA repair"/>
    <property type="evidence" value="ECO:0007669"/>
    <property type="project" value="UniProtKB-KW"/>
</dbReference>
<sequence length="101" mass="10999">MLAAALSDVEKTERLKSALWYSIGSTIDAISLEQDINATPQFIGALTELVWNQIQTASQDVEAFTKHAGRKVIDTKDVMLLARRNESLAQLLEAPTDAGPS</sequence>
<keyword evidence="6" id="KW-1185">Reference proteome</keyword>
<evidence type="ECO:0000256" key="4">
    <source>
        <dbReference type="ARBA" id="ARBA00023204"/>
    </source>
</evidence>
<dbReference type="PANTHER" id="PTHR22980">
    <property type="entry name" value="CORTISTATIN"/>
    <property type="match status" value="1"/>
</dbReference>
<reference evidence="6" key="1">
    <citation type="journal article" date="2020" name="Stud. Mycol.">
        <title>101 Dothideomycetes genomes: A test case for predicting lifestyles and emergence of pathogens.</title>
        <authorList>
            <person name="Haridas S."/>
            <person name="Albert R."/>
            <person name="Binder M."/>
            <person name="Bloem J."/>
            <person name="LaButti K."/>
            <person name="Salamov A."/>
            <person name="Andreopoulos B."/>
            <person name="Baker S."/>
            <person name="Barry K."/>
            <person name="Bills G."/>
            <person name="Bluhm B."/>
            <person name="Cannon C."/>
            <person name="Castanera R."/>
            <person name="Culley D."/>
            <person name="Daum C."/>
            <person name="Ezra D."/>
            <person name="Gonzalez J."/>
            <person name="Henrissat B."/>
            <person name="Kuo A."/>
            <person name="Liang C."/>
            <person name="Lipzen A."/>
            <person name="Lutzoni F."/>
            <person name="Magnuson J."/>
            <person name="Mondo S."/>
            <person name="Nolan M."/>
            <person name="Ohm R."/>
            <person name="Pangilinan J."/>
            <person name="Park H.-J."/>
            <person name="Ramirez L."/>
            <person name="Alfaro M."/>
            <person name="Sun H."/>
            <person name="Tritt A."/>
            <person name="Yoshinaga Y."/>
            <person name="Zwiers L.-H."/>
            <person name="Turgeon B."/>
            <person name="Goodwin S."/>
            <person name="Spatafora J."/>
            <person name="Crous P."/>
            <person name="Grigoriev I."/>
        </authorList>
    </citation>
    <scope>NUCLEOTIDE SEQUENCE [LARGE SCALE GENOMIC DNA]</scope>
    <source>
        <strain evidence="6">CECT 20119</strain>
    </source>
</reference>
<gene>
    <name evidence="5" type="ORF">BDZ85DRAFT_280024</name>
</gene>
<evidence type="ECO:0000313" key="6">
    <source>
        <dbReference type="Proteomes" id="UP000799538"/>
    </source>
</evidence>
<comment type="similarity">
    <text evidence="1">Belongs to the TAF9 family. CENP-S/MHF1 subfamily.</text>
</comment>
<evidence type="ECO:0000256" key="1">
    <source>
        <dbReference type="ARBA" id="ARBA00006612"/>
    </source>
</evidence>
<dbReference type="AlphaFoldDB" id="A0A6A6GGF0"/>
<evidence type="ECO:0000256" key="2">
    <source>
        <dbReference type="ARBA" id="ARBA00022763"/>
    </source>
</evidence>
<dbReference type="EMBL" id="ML992504">
    <property type="protein sequence ID" value="KAF2224804.1"/>
    <property type="molecule type" value="Genomic_DNA"/>
</dbReference>
<dbReference type="OrthoDB" id="1872155at2759"/>
<keyword evidence="2" id="KW-0227">DNA damage</keyword>
<accession>A0A6A6GGF0</accession>
<proteinExistence type="inferred from homology"/>
<dbReference type="SUPFAM" id="SSF47113">
    <property type="entry name" value="Histone-fold"/>
    <property type="match status" value="1"/>
</dbReference>
<dbReference type="CDD" id="cd22919">
    <property type="entry name" value="HFD_CENP-S"/>
    <property type="match status" value="1"/>
</dbReference>
<dbReference type="PANTHER" id="PTHR22980:SF0">
    <property type="entry name" value="CENTROMERE PROTEIN S"/>
    <property type="match status" value="1"/>
</dbReference>
<dbReference type="Proteomes" id="UP000799538">
    <property type="component" value="Unassembled WGS sequence"/>
</dbReference>
<name>A0A6A6GGF0_9PEZI</name>
<dbReference type="GO" id="GO:0046982">
    <property type="term" value="F:protein heterodimerization activity"/>
    <property type="evidence" value="ECO:0007669"/>
    <property type="project" value="InterPro"/>
</dbReference>
<dbReference type="InterPro" id="IPR009072">
    <property type="entry name" value="Histone-fold"/>
</dbReference>
<dbReference type="Gene3D" id="1.10.20.10">
    <property type="entry name" value="Histone, subunit A"/>
    <property type="match status" value="1"/>
</dbReference>
<keyword evidence="3" id="KW-0238">DNA-binding</keyword>
<dbReference type="GO" id="GO:0031297">
    <property type="term" value="P:replication fork processing"/>
    <property type="evidence" value="ECO:0007669"/>
    <property type="project" value="TreeGrafter"/>
</dbReference>
<evidence type="ECO:0000313" key="5">
    <source>
        <dbReference type="EMBL" id="KAF2224804.1"/>
    </source>
</evidence>
<dbReference type="Pfam" id="PF15630">
    <property type="entry name" value="CENP-S"/>
    <property type="match status" value="1"/>
</dbReference>
<dbReference type="GO" id="GO:0071821">
    <property type="term" value="C:FANCM-MHF complex"/>
    <property type="evidence" value="ECO:0007669"/>
    <property type="project" value="InterPro"/>
</dbReference>
<dbReference type="GO" id="GO:0003682">
    <property type="term" value="F:chromatin binding"/>
    <property type="evidence" value="ECO:0007669"/>
    <property type="project" value="TreeGrafter"/>
</dbReference>
<keyword evidence="4" id="KW-0234">DNA repair</keyword>
<dbReference type="GO" id="GO:0000712">
    <property type="term" value="P:resolution of meiotic recombination intermediates"/>
    <property type="evidence" value="ECO:0007669"/>
    <property type="project" value="TreeGrafter"/>
</dbReference>
<protein>
    <submittedName>
        <fullName evidence="5">Kinetochore component CENP-S-domain-containing protein</fullName>
    </submittedName>
</protein>
<dbReference type="GO" id="GO:0003677">
    <property type="term" value="F:DNA binding"/>
    <property type="evidence" value="ECO:0007669"/>
    <property type="project" value="UniProtKB-KW"/>
</dbReference>
<evidence type="ECO:0000256" key="3">
    <source>
        <dbReference type="ARBA" id="ARBA00023125"/>
    </source>
</evidence>
<organism evidence="5 6">
    <name type="scientific">Elsinoe ampelina</name>
    <dbReference type="NCBI Taxonomy" id="302913"/>
    <lineage>
        <taxon>Eukaryota</taxon>
        <taxon>Fungi</taxon>
        <taxon>Dikarya</taxon>
        <taxon>Ascomycota</taxon>
        <taxon>Pezizomycotina</taxon>
        <taxon>Dothideomycetes</taxon>
        <taxon>Dothideomycetidae</taxon>
        <taxon>Myriangiales</taxon>
        <taxon>Elsinoaceae</taxon>
        <taxon>Elsinoe</taxon>
    </lineage>
</organism>